<comment type="similarity">
    <text evidence="7">Belongs to the binding-protein-dependent transport system permease family.</text>
</comment>
<dbReference type="Gene3D" id="1.10.3720.10">
    <property type="entry name" value="MetI-like"/>
    <property type="match status" value="1"/>
</dbReference>
<feature type="transmembrane region" description="Helical" evidence="7">
    <location>
        <begin position="138"/>
        <end position="157"/>
    </location>
</feature>
<keyword evidence="5 7" id="KW-1133">Transmembrane helix</keyword>
<feature type="transmembrane region" description="Helical" evidence="7">
    <location>
        <begin position="106"/>
        <end position="126"/>
    </location>
</feature>
<name>A0A173YFD1_9FIRM</name>
<dbReference type="EMBL" id="PRLC01000004">
    <property type="protein sequence ID" value="RAW62671.1"/>
    <property type="molecule type" value="Genomic_DNA"/>
</dbReference>
<feature type="transmembrane region" description="Helical" evidence="7">
    <location>
        <begin position="177"/>
        <end position="195"/>
    </location>
</feature>
<gene>
    <name evidence="8" type="ORF">C4N23_04325</name>
</gene>
<keyword evidence="3" id="KW-1003">Cell membrane</keyword>
<dbReference type="InterPro" id="IPR000515">
    <property type="entry name" value="MetI-like"/>
</dbReference>
<evidence type="ECO:0000256" key="1">
    <source>
        <dbReference type="ARBA" id="ARBA00004651"/>
    </source>
</evidence>
<feature type="transmembrane region" description="Helical" evidence="7">
    <location>
        <begin position="9"/>
        <end position="27"/>
    </location>
</feature>
<dbReference type="PROSITE" id="PS50928">
    <property type="entry name" value="ABC_TM1"/>
    <property type="match status" value="1"/>
</dbReference>
<evidence type="ECO:0000256" key="6">
    <source>
        <dbReference type="ARBA" id="ARBA00023136"/>
    </source>
</evidence>
<dbReference type="PANTHER" id="PTHR30465">
    <property type="entry name" value="INNER MEMBRANE ABC TRANSPORTER"/>
    <property type="match status" value="1"/>
</dbReference>
<keyword evidence="6 7" id="KW-0472">Membrane</keyword>
<comment type="caution">
    <text evidence="8">The sequence shown here is derived from an EMBL/GenBank/DDBJ whole genome shotgun (WGS) entry which is preliminary data.</text>
</comment>
<dbReference type="OrthoDB" id="9769919at2"/>
<accession>A0A173YFD1</accession>
<keyword evidence="4 7" id="KW-0812">Transmembrane</keyword>
<protein>
    <submittedName>
        <fullName evidence="8">ABC transporter permease</fullName>
    </submittedName>
</protein>
<organism evidence="8 9">
    <name type="scientific">Faecalibacterium hattorii</name>
    <dbReference type="NCBI Taxonomy" id="2935520"/>
    <lineage>
        <taxon>Bacteria</taxon>
        <taxon>Bacillati</taxon>
        <taxon>Bacillota</taxon>
        <taxon>Clostridia</taxon>
        <taxon>Eubacteriales</taxon>
        <taxon>Oscillospiraceae</taxon>
        <taxon>Faecalibacterium</taxon>
    </lineage>
</organism>
<dbReference type="GO" id="GO:0055085">
    <property type="term" value="P:transmembrane transport"/>
    <property type="evidence" value="ECO:0007669"/>
    <property type="project" value="InterPro"/>
</dbReference>
<comment type="subcellular location">
    <subcellularLocation>
        <location evidence="1 7">Cell membrane</location>
        <topology evidence="1 7">Multi-pass membrane protein</topology>
    </subcellularLocation>
</comment>
<evidence type="ECO:0000313" key="8">
    <source>
        <dbReference type="EMBL" id="RAW62671.1"/>
    </source>
</evidence>
<dbReference type="Proteomes" id="UP000250429">
    <property type="component" value="Unassembled WGS sequence"/>
</dbReference>
<evidence type="ECO:0000256" key="4">
    <source>
        <dbReference type="ARBA" id="ARBA00022692"/>
    </source>
</evidence>
<feature type="transmembrane region" description="Helical" evidence="7">
    <location>
        <begin position="277"/>
        <end position="303"/>
    </location>
</feature>
<dbReference type="CDD" id="cd06261">
    <property type="entry name" value="TM_PBP2"/>
    <property type="match status" value="1"/>
</dbReference>
<dbReference type="Pfam" id="PF00528">
    <property type="entry name" value="BPD_transp_1"/>
    <property type="match status" value="1"/>
</dbReference>
<dbReference type="AlphaFoldDB" id="A0A173YFD1"/>
<reference evidence="8 9" key="1">
    <citation type="submission" date="2018-02" db="EMBL/GenBank/DDBJ databases">
        <title>Complete genome sequencing of Faecalibacterium prausnitzii strains isolated from the human gut.</title>
        <authorList>
            <person name="Fitzgerald B.C."/>
            <person name="Shkoporov A.N."/>
            <person name="Ross P.R."/>
            <person name="Hill C."/>
        </authorList>
    </citation>
    <scope>NUCLEOTIDE SEQUENCE [LARGE SCALE GENOMIC DNA]</scope>
    <source>
        <strain evidence="8 9">APC922/41-1</strain>
    </source>
</reference>
<sequence>MLKYTVKRLLQSLVTIFLIATAVFLMMRCLPTDYYFTEEQLMKFTDQQKTAALEAAGLTDPIPTQLIKFYNDLLHLDFGTSRRIQNGAPVVKVIGKKFGVSMRLGLTASAISLVLGVLMGILQAAFKDKVFDWIGTAYTVFVNAVPSLVSYSLVLVLGSKYLGFPTLYSTRNVSASSVLPITCLSLASIAGYALWTRRYMVDELTRDYIKLARVKGLSSREIMFKHVLRNAMVPMVQYIPQSILLTVGGSLLMERFFSVPGMGPLLTDAIQRYDLNVVQTLVILYAVLGIVGVFLGDVLMMVVDPRITLTGKEEAR</sequence>
<keyword evidence="9" id="KW-1185">Reference proteome</keyword>
<keyword evidence="2 7" id="KW-0813">Transport</keyword>
<dbReference type="RefSeq" id="WP_055189402.1">
    <property type="nucleotide sequence ID" value="NZ_JBLVPC010000204.1"/>
</dbReference>
<proteinExistence type="inferred from homology"/>
<dbReference type="InterPro" id="IPR035906">
    <property type="entry name" value="MetI-like_sf"/>
</dbReference>
<evidence type="ECO:0000256" key="3">
    <source>
        <dbReference type="ARBA" id="ARBA00022475"/>
    </source>
</evidence>
<dbReference type="SUPFAM" id="SSF161098">
    <property type="entry name" value="MetI-like"/>
    <property type="match status" value="1"/>
</dbReference>
<dbReference type="PANTHER" id="PTHR30465:SF0">
    <property type="entry name" value="OLIGOPEPTIDE TRANSPORT SYSTEM PERMEASE PROTEIN APPB"/>
    <property type="match status" value="1"/>
</dbReference>
<evidence type="ECO:0000256" key="7">
    <source>
        <dbReference type="RuleBase" id="RU363032"/>
    </source>
</evidence>
<evidence type="ECO:0000313" key="9">
    <source>
        <dbReference type="Proteomes" id="UP000250429"/>
    </source>
</evidence>
<evidence type="ECO:0000256" key="2">
    <source>
        <dbReference type="ARBA" id="ARBA00022448"/>
    </source>
</evidence>
<evidence type="ECO:0000256" key="5">
    <source>
        <dbReference type="ARBA" id="ARBA00022989"/>
    </source>
</evidence>
<dbReference type="GO" id="GO:0005886">
    <property type="term" value="C:plasma membrane"/>
    <property type="evidence" value="ECO:0007669"/>
    <property type="project" value="UniProtKB-SubCell"/>
</dbReference>